<protein>
    <recommendedName>
        <fullName evidence="1">Integrase core domain-containing protein</fullName>
    </recommendedName>
</protein>
<dbReference type="Proteomes" id="UP000307440">
    <property type="component" value="Unassembled WGS sequence"/>
</dbReference>
<dbReference type="InterPro" id="IPR058913">
    <property type="entry name" value="Integrase_dom_put"/>
</dbReference>
<organism evidence="2 3">
    <name type="scientific">Coprinopsis marcescibilis</name>
    <name type="common">Agaric fungus</name>
    <name type="synonym">Psathyrella marcescibilis</name>
    <dbReference type="NCBI Taxonomy" id="230819"/>
    <lineage>
        <taxon>Eukaryota</taxon>
        <taxon>Fungi</taxon>
        <taxon>Dikarya</taxon>
        <taxon>Basidiomycota</taxon>
        <taxon>Agaricomycotina</taxon>
        <taxon>Agaricomycetes</taxon>
        <taxon>Agaricomycetidae</taxon>
        <taxon>Agaricales</taxon>
        <taxon>Agaricineae</taxon>
        <taxon>Psathyrellaceae</taxon>
        <taxon>Coprinopsis</taxon>
    </lineage>
</organism>
<dbReference type="PANTHER" id="PTHR46791">
    <property type="entry name" value="EXPRESSED PROTEIN"/>
    <property type="match status" value="1"/>
</dbReference>
<gene>
    <name evidence="2" type="ORF">FA15DRAFT_683205</name>
</gene>
<dbReference type="PANTHER" id="PTHR46791:SF5">
    <property type="entry name" value="CLR5 DOMAIN-CONTAINING PROTEIN-RELATED"/>
    <property type="match status" value="1"/>
</dbReference>
<sequence>MSDTGGSNRPGRAVRNVHNVQIERLWVDVTAQVGSSWYNAFIELEIHYDLDINNPSHIWLLQHLFLQNINQHLAFFAESWNHHRIQIRSGPSRSPADMFGFDMLVHGIRGRQLPVDEQEMTEEELEVYGALQSQSAASEGETSWVGQAGPPQNLNEVSVDPPIGPPQLDLQHIFEIELNQQVELLGEANHTIENLWTTALGTAREVFANGF</sequence>
<evidence type="ECO:0000313" key="2">
    <source>
        <dbReference type="EMBL" id="TFK18717.1"/>
    </source>
</evidence>
<keyword evidence="3" id="KW-1185">Reference proteome</keyword>
<accession>A0A5C3KFU9</accession>
<dbReference type="AlphaFoldDB" id="A0A5C3KFU9"/>
<name>A0A5C3KFU9_COPMA</name>
<dbReference type="EMBL" id="ML210382">
    <property type="protein sequence ID" value="TFK18717.1"/>
    <property type="molecule type" value="Genomic_DNA"/>
</dbReference>
<proteinExistence type="predicted"/>
<dbReference type="STRING" id="230819.A0A5C3KFU9"/>
<evidence type="ECO:0000313" key="3">
    <source>
        <dbReference type="Proteomes" id="UP000307440"/>
    </source>
</evidence>
<dbReference type="Pfam" id="PF24764">
    <property type="entry name" value="rva_4"/>
    <property type="match status" value="1"/>
</dbReference>
<feature type="domain" description="Integrase core" evidence="1">
    <location>
        <begin position="15"/>
        <end position="104"/>
    </location>
</feature>
<evidence type="ECO:0000259" key="1">
    <source>
        <dbReference type="Pfam" id="PF24764"/>
    </source>
</evidence>
<dbReference type="OrthoDB" id="3252187at2759"/>
<reference evidence="2 3" key="1">
    <citation type="journal article" date="2019" name="Nat. Ecol. Evol.">
        <title>Megaphylogeny resolves global patterns of mushroom evolution.</title>
        <authorList>
            <person name="Varga T."/>
            <person name="Krizsan K."/>
            <person name="Foldi C."/>
            <person name="Dima B."/>
            <person name="Sanchez-Garcia M."/>
            <person name="Sanchez-Ramirez S."/>
            <person name="Szollosi G.J."/>
            <person name="Szarkandi J.G."/>
            <person name="Papp V."/>
            <person name="Albert L."/>
            <person name="Andreopoulos W."/>
            <person name="Angelini C."/>
            <person name="Antonin V."/>
            <person name="Barry K.W."/>
            <person name="Bougher N.L."/>
            <person name="Buchanan P."/>
            <person name="Buyck B."/>
            <person name="Bense V."/>
            <person name="Catcheside P."/>
            <person name="Chovatia M."/>
            <person name="Cooper J."/>
            <person name="Damon W."/>
            <person name="Desjardin D."/>
            <person name="Finy P."/>
            <person name="Geml J."/>
            <person name="Haridas S."/>
            <person name="Hughes K."/>
            <person name="Justo A."/>
            <person name="Karasinski D."/>
            <person name="Kautmanova I."/>
            <person name="Kiss B."/>
            <person name="Kocsube S."/>
            <person name="Kotiranta H."/>
            <person name="LaButti K.M."/>
            <person name="Lechner B.E."/>
            <person name="Liimatainen K."/>
            <person name="Lipzen A."/>
            <person name="Lukacs Z."/>
            <person name="Mihaltcheva S."/>
            <person name="Morgado L.N."/>
            <person name="Niskanen T."/>
            <person name="Noordeloos M.E."/>
            <person name="Ohm R.A."/>
            <person name="Ortiz-Santana B."/>
            <person name="Ovrebo C."/>
            <person name="Racz N."/>
            <person name="Riley R."/>
            <person name="Savchenko A."/>
            <person name="Shiryaev A."/>
            <person name="Soop K."/>
            <person name="Spirin V."/>
            <person name="Szebenyi C."/>
            <person name="Tomsovsky M."/>
            <person name="Tulloss R.E."/>
            <person name="Uehling J."/>
            <person name="Grigoriev I.V."/>
            <person name="Vagvolgyi C."/>
            <person name="Papp T."/>
            <person name="Martin F.M."/>
            <person name="Miettinen O."/>
            <person name="Hibbett D.S."/>
            <person name="Nagy L.G."/>
        </authorList>
    </citation>
    <scope>NUCLEOTIDE SEQUENCE [LARGE SCALE GENOMIC DNA]</scope>
    <source>
        <strain evidence="2 3">CBS 121175</strain>
    </source>
</reference>